<feature type="non-terminal residue" evidence="2">
    <location>
        <position position="92"/>
    </location>
</feature>
<keyword evidence="2" id="KW-0808">Transferase</keyword>
<sequence>PPPFTGVWVEERKICSIGVQCSQHITSHGLAVNCCPELSWFGLVNACGQSSEVTSLSRELQQPLGVQQALGPFLQAFQEHFPCSLHCPQQHQ</sequence>
<dbReference type="Proteomes" id="UP000574528">
    <property type="component" value="Unassembled WGS sequence"/>
</dbReference>
<dbReference type="InterPro" id="IPR004143">
    <property type="entry name" value="BPL_LPL_catalytic"/>
</dbReference>
<name>A0A7K9BXE9_9PICI</name>
<evidence type="ECO:0000313" key="3">
    <source>
        <dbReference type="Proteomes" id="UP000574528"/>
    </source>
</evidence>
<dbReference type="InterPro" id="IPR045864">
    <property type="entry name" value="aa-tRNA-synth_II/BPL/LPL"/>
</dbReference>
<proteinExistence type="predicted"/>
<feature type="non-terminal residue" evidence="2">
    <location>
        <position position="1"/>
    </location>
</feature>
<dbReference type="Gene3D" id="3.30.930.10">
    <property type="entry name" value="Bira Bifunctional Protein, Domain 2"/>
    <property type="match status" value="1"/>
</dbReference>
<keyword evidence="3" id="KW-1185">Reference proteome</keyword>
<dbReference type="GO" id="GO:0033819">
    <property type="term" value="F:lipoyl(octanoyl) transferase activity"/>
    <property type="evidence" value="ECO:0007669"/>
    <property type="project" value="TreeGrafter"/>
</dbReference>
<comment type="caution">
    <text evidence="2">The sequence shown here is derived from an EMBL/GenBank/DDBJ whole genome shotgun (WGS) entry which is preliminary data.</text>
</comment>
<dbReference type="SUPFAM" id="SSF55681">
    <property type="entry name" value="Class II aaRS and biotin synthetases"/>
    <property type="match status" value="1"/>
</dbReference>
<dbReference type="OrthoDB" id="19908at2759"/>
<accession>A0A7K9BXE9</accession>
<dbReference type="AlphaFoldDB" id="A0A7K9BXE9"/>
<protein>
    <submittedName>
        <fullName evidence="2">LIP2M Octanoyltransferase</fullName>
    </submittedName>
</protein>
<organism evidence="2 3">
    <name type="scientific">Psilopogon haemacephalus</name>
    <name type="common">coppersmith barbet</name>
    <dbReference type="NCBI Taxonomy" id="2585815"/>
    <lineage>
        <taxon>Eukaryota</taxon>
        <taxon>Metazoa</taxon>
        <taxon>Chordata</taxon>
        <taxon>Craniata</taxon>
        <taxon>Vertebrata</taxon>
        <taxon>Euteleostomi</taxon>
        <taxon>Archelosauria</taxon>
        <taxon>Archosauria</taxon>
        <taxon>Dinosauria</taxon>
        <taxon>Saurischia</taxon>
        <taxon>Theropoda</taxon>
        <taxon>Coelurosauria</taxon>
        <taxon>Aves</taxon>
        <taxon>Neognathae</taxon>
        <taxon>Neoaves</taxon>
        <taxon>Telluraves</taxon>
        <taxon>Coraciimorphae</taxon>
        <taxon>Piciformes</taxon>
        <taxon>Megalaimidae</taxon>
        <taxon>Psilopogon</taxon>
    </lineage>
</organism>
<dbReference type="PANTHER" id="PTHR10993:SF7">
    <property type="entry name" value="LIPOYLTRANSFERASE 2, MITOCHONDRIAL-RELATED"/>
    <property type="match status" value="1"/>
</dbReference>
<evidence type="ECO:0000259" key="1">
    <source>
        <dbReference type="PROSITE" id="PS51733"/>
    </source>
</evidence>
<dbReference type="Pfam" id="PF21948">
    <property type="entry name" value="LplA-B_cat"/>
    <property type="match status" value="1"/>
</dbReference>
<dbReference type="EMBL" id="VWZI01007718">
    <property type="protein sequence ID" value="NXG44707.1"/>
    <property type="molecule type" value="Genomic_DNA"/>
</dbReference>
<dbReference type="PROSITE" id="PS51733">
    <property type="entry name" value="BPL_LPL_CATALYTIC"/>
    <property type="match status" value="1"/>
</dbReference>
<evidence type="ECO:0000313" key="2">
    <source>
        <dbReference type="EMBL" id="NXG44707.1"/>
    </source>
</evidence>
<dbReference type="PANTHER" id="PTHR10993">
    <property type="entry name" value="OCTANOYLTRANSFERASE"/>
    <property type="match status" value="1"/>
</dbReference>
<dbReference type="GO" id="GO:0009249">
    <property type="term" value="P:protein lipoylation"/>
    <property type="evidence" value="ECO:0007669"/>
    <property type="project" value="TreeGrafter"/>
</dbReference>
<reference evidence="2 3" key="1">
    <citation type="submission" date="2019-09" db="EMBL/GenBank/DDBJ databases">
        <title>Bird 10,000 Genomes (B10K) Project - Family phase.</title>
        <authorList>
            <person name="Zhang G."/>
        </authorList>
    </citation>
    <scope>NUCLEOTIDE SEQUENCE [LARGE SCALE GENOMIC DNA]</scope>
    <source>
        <strain evidence="2">B10K-DU-001-24</strain>
        <tissue evidence="2">Muscle</tissue>
    </source>
</reference>
<feature type="domain" description="BPL/LPL catalytic" evidence="1">
    <location>
        <begin position="1"/>
        <end position="85"/>
    </location>
</feature>
<gene>
    <name evidence="2" type="primary">Lip2</name>
    <name evidence="2" type="ORF">PSIHAE_R13000</name>
</gene>